<dbReference type="RefSeq" id="WP_145364769.1">
    <property type="nucleotide sequence ID" value="NZ_CP036268.1"/>
</dbReference>
<feature type="transmembrane region" description="Helical" evidence="1">
    <location>
        <begin position="12"/>
        <end position="33"/>
    </location>
</feature>
<gene>
    <name evidence="2" type="ORF">Pan189_30800</name>
</gene>
<accession>A0A517R471</accession>
<keyword evidence="3" id="KW-1185">Reference proteome</keyword>
<organism evidence="2 3">
    <name type="scientific">Stratiformator vulcanicus</name>
    <dbReference type="NCBI Taxonomy" id="2527980"/>
    <lineage>
        <taxon>Bacteria</taxon>
        <taxon>Pseudomonadati</taxon>
        <taxon>Planctomycetota</taxon>
        <taxon>Planctomycetia</taxon>
        <taxon>Planctomycetales</taxon>
        <taxon>Planctomycetaceae</taxon>
        <taxon>Stratiformator</taxon>
    </lineage>
</organism>
<evidence type="ECO:0000313" key="3">
    <source>
        <dbReference type="Proteomes" id="UP000317318"/>
    </source>
</evidence>
<dbReference type="EMBL" id="CP036268">
    <property type="protein sequence ID" value="QDT38684.1"/>
    <property type="molecule type" value="Genomic_DNA"/>
</dbReference>
<feature type="transmembrane region" description="Helical" evidence="1">
    <location>
        <begin position="39"/>
        <end position="57"/>
    </location>
</feature>
<protein>
    <submittedName>
        <fullName evidence="2">Uncharacterized protein</fullName>
    </submittedName>
</protein>
<keyword evidence="1" id="KW-0812">Transmembrane</keyword>
<name>A0A517R471_9PLAN</name>
<evidence type="ECO:0000313" key="2">
    <source>
        <dbReference type="EMBL" id="QDT38684.1"/>
    </source>
</evidence>
<dbReference type="OrthoDB" id="215409at2"/>
<proteinExistence type="predicted"/>
<reference evidence="2 3" key="1">
    <citation type="submission" date="2019-02" db="EMBL/GenBank/DDBJ databases">
        <title>Deep-cultivation of Planctomycetes and their phenomic and genomic characterization uncovers novel biology.</title>
        <authorList>
            <person name="Wiegand S."/>
            <person name="Jogler M."/>
            <person name="Boedeker C."/>
            <person name="Pinto D."/>
            <person name="Vollmers J."/>
            <person name="Rivas-Marin E."/>
            <person name="Kohn T."/>
            <person name="Peeters S.H."/>
            <person name="Heuer A."/>
            <person name="Rast P."/>
            <person name="Oberbeckmann S."/>
            <person name="Bunk B."/>
            <person name="Jeske O."/>
            <person name="Meyerdierks A."/>
            <person name="Storesund J.E."/>
            <person name="Kallscheuer N."/>
            <person name="Luecker S."/>
            <person name="Lage O.M."/>
            <person name="Pohl T."/>
            <person name="Merkel B.J."/>
            <person name="Hornburger P."/>
            <person name="Mueller R.-W."/>
            <person name="Bruemmer F."/>
            <person name="Labrenz M."/>
            <person name="Spormann A.M."/>
            <person name="Op den Camp H."/>
            <person name="Overmann J."/>
            <person name="Amann R."/>
            <person name="Jetten M.S.M."/>
            <person name="Mascher T."/>
            <person name="Medema M.H."/>
            <person name="Devos D.P."/>
            <person name="Kaster A.-K."/>
            <person name="Ovreas L."/>
            <person name="Rohde M."/>
            <person name="Galperin M.Y."/>
            <person name="Jogler C."/>
        </authorList>
    </citation>
    <scope>NUCLEOTIDE SEQUENCE [LARGE SCALE GENOMIC DNA]</scope>
    <source>
        <strain evidence="2 3">Pan189</strain>
    </source>
</reference>
<dbReference type="Proteomes" id="UP000317318">
    <property type="component" value="Chromosome"/>
</dbReference>
<sequence>MSQVKLTKRAAIFGWAVAGFVALLSLLDLVLGIPFSGQMLMDILFLVGAGILGYLAFDAWQDVN</sequence>
<dbReference type="AlphaFoldDB" id="A0A517R471"/>
<keyword evidence="1" id="KW-1133">Transmembrane helix</keyword>
<evidence type="ECO:0000256" key="1">
    <source>
        <dbReference type="SAM" id="Phobius"/>
    </source>
</evidence>
<dbReference type="KEGG" id="svp:Pan189_30800"/>
<keyword evidence="1" id="KW-0472">Membrane</keyword>